<evidence type="ECO:0000313" key="2">
    <source>
        <dbReference type="EMBL" id="RID81714.1"/>
    </source>
</evidence>
<name>A0A398AXE7_9BACI</name>
<keyword evidence="1" id="KW-0472">Membrane</keyword>
<dbReference type="Proteomes" id="UP000266016">
    <property type="component" value="Unassembled WGS sequence"/>
</dbReference>
<dbReference type="AlphaFoldDB" id="A0A398AXE7"/>
<feature type="transmembrane region" description="Helical" evidence="1">
    <location>
        <begin position="20"/>
        <end position="37"/>
    </location>
</feature>
<evidence type="ECO:0000313" key="3">
    <source>
        <dbReference type="Proteomes" id="UP000266016"/>
    </source>
</evidence>
<accession>A0A398AXE7</accession>
<comment type="caution">
    <text evidence="2">The sequence shown here is derived from an EMBL/GenBank/DDBJ whole genome shotgun (WGS) entry which is preliminary data.</text>
</comment>
<dbReference type="EMBL" id="QWVS01000060">
    <property type="protein sequence ID" value="RID81714.1"/>
    <property type="molecule type" value="Genomic_DNA"/>
</dbReference>
<keyword evidence="1" id="KW-1133">Transmembrane helix</keyword>
<organism evidence="2 3">
    <name type="scientific">Peribacillus asahii</name>
    <dbReference type="NCBI Taxonomy" id="228899"/>
    <lineage>
        <taxon>Bacteria</taxon>
        <taxon>Bacillati</taxon>
        <taxon>Bacillota</taxon>
        <taxon>Bacilli</taxon>
        <taxon>Bacillales</taxon>
        <taxon>Bacillaceae</taxon>
        <taxon>Peribacillus</taxon>
    </lineage>
</organism>
<proteinExistence type="predicted"/>
<protein>
    <submittedName>
        <fullName evidence="2">Uncharacterized protein</fullName>
    </submittedName>
</protein>
<keyword evidence="3" id="KW-1185">Reference proteome</keyword>
<sequence length="142" mass="16251">MYAVIDRWIYKRLQEDKATISFSYVPILLYGLLWGALQITSSPLPPFTKEAAVEFATSGEGTDIDYFPKKIGTWSGVIDGFQVERETTAKEIGREKYIVSFTETWRKGKVSGSCVQSYKVERQSSTLFEIKGETPPYYYYNP</sequence>
<reference evidence="2 3" key="1">
    <citation type="submission" date="2018-08" db="EMBL/GenBank/DDBJ databases">
        <title>Bacillus jemisoniae sp. nov., Bacillus chryseoplanitiae sp. nov., Bacillus resnikiae sp. nov., and Bacillus frankliniae sp. nov., isolated from Viking spacecraft and associated surfaces.</title>
        <authorList>
            <person name="Seuylemezian A."/>
            <person name="Vaishampayan P."/>
        </authorList>
    </citation>
    <scope>NUCLEOTIDE SEQUENCE [LARGE SCALE GENOMIC DNA]</scope>
    <source>
        <strain evidence="2 3">MA001</strain>
    </source>
</reference>
<dbReference type="RefSeq" id="WP_119118903.1">
    <property type="nucleotide sequence ID" value="NZ_QWVS01000060.1"/>
</dbReference>
<keyword evidence="1" id="KW-0812">Transmembrane</keyword>
<evidence type="ECO:0000256" key="1">
    <source>
        <dbReference type="SAM" id="Phobius"/>
    </source>
</evidence>
<gene>
    <name evidence="2" type="ORF">D1953_19940</name>
</gene>